<dbReference type="InterPro" id="IPR041389">
    <property type="entry name" value="Importin_rep_6"/>
</dbReference>
<feature type="domain" description="Ubiquitin-like" evidence="2">
    <location>
        <begin position="91"/>
        <end position="152"/>
    </location>
</feature>
<gene>
    <name evidence="3" type="ORF">QYM36_010363</name>
</gene>
<protein>
    <recommendedName>
        <fullName evidence="2">Ubiquitin-like domain-containing protein</fullName>
    </recommendedName>
</protein>
<dbReference type="Pfam" id="PF18829">
    <property type="entry name" value="Importin_rep_6"/>
    <property type="match status" value="1"/>
</dbReference>
<proteinExistence type="predicted"/>
<evidence type="ECO:0000313" key="3">
    <source>
        <dbReference type="EMBL" id="KAK2715760.1"/>
    </source>
</evidence>
<accession>A0AA88HTZ2</accession>
<dbReference type="Proteomes" id="UP001187531">
    <property type="component" value="Unassembled WGS sequence"/>
</dbReference>
<feature type="compositionally biased region" description="Basic and acidic residues" evidence="1">
    <location>
        <begin position="28"/>
        <end position="46"/>
    </location>
</feature>
<dbReference type="InterPro" id="IPR029071">
    <property type="entry name" value="Ubiquitin-like_domsf"/>
</dbReference>
<dbReference type="SUPFAM" id="SSF48371">
    <property type="entry name" value="ARM repeat"/>
    <property type="match status" value="1"/>
</dbReference>
<evidence type="ECO:0000256" key="1">
    <source>
        <dbReference type="SAM" id="MobiDB-lite"/>
    </source>
</evidence>
<dbReference type="CDD" id="cd17039">
    <property type="entry name" value="Ubl_ubiquitin_like"/>
    <property type="match status" value="1"/>
</dbReference>
<dbReference type="PROSITE" id="PS50053">
    <property type="entry name" value="UBIQUITIN_2"/>
    <property type="match status" value="1"/>
</dbReference>
<reference evidence="3" key="1">
    <citation type="submission" date="2023-07" db="EMBL/GenBank/DDBJ databases">
        <title>Chromosome-level genome assembly of Artemia franciscana.</title>
        <authorList>
            <person name="Jo E."/>
        </authorList>
    </citation>
    <scope>NUCLEOTIDE SEQUENCE</scope>
    <source>
        <tissue evidence="3">Whole body</tissue>
    </source>
</reference>
<dbReference type="InterPro" id="IPR019956">
    <property type="entry name" value="Ubiquitin_dom"/>
</dbReference>
<dbReference type="SUPFAM" id="SSF54236">
    <property type="entry name" value="Ubiquitin-like"/>
    <property type="match status" value="1"/>
</dbReference>
<dbReference type="InterPro" id="IPR000626">
    <property type="entry name" value="Ubiquitin-like_dom"/>
</dbReference>
<dbReference type="Gene3D" id="1.25.10.10">
    <property type="entry name" value="Leucine-rich Repeat Variant"/>
    <property type="match status" value="1"/>
</dbReference>
<evidence type="ECO:0000313" key="4">
    <source>
        <dbReference type="Proteomes" id="UP001187531"/>
    </source>
</evidence>
<feature type="region of interest" description="Disordered" evidence="1">
    <location>
        <begin position="28"/>
        <end position="60"/>
    </location>
</feature>
<dbReference type="InterPro" id="IPR011989">
    <property type="entry name" value="ARM-like"/>
</dbReference>
<dbReference type="EMBL" id="JAVRJZ010000012">
    <property type="protein sequence ID" value="KAK2715760.1"/>
    <property type="molecule type" value="Genomic_DNA"/>
</dbReference>
<dbReference type="InterPro" id="IPR016024">
    <property type="entry name" value="ARM-type_fold"/>
</dbReference>
<sequence length="447" mass="51713">MMIIPLAVAISCAGIAITWAIKKHRKSKMDERSKNIEPKSAKETKPDSGTLTDKSKDNGASNMFPLVEETVEAEVCNDARPSSVNGESDKLKLFINYYGKMITIEVKPNAIIKNVKKEIEIQLGIPEKKMLLIINGKQLENDDTISDSHCQDLFLIITDSDLCKENREYKKKVFLSICENLVDEPNKEVLLGKLHLLVVCMKTFGAKIFDPDVKAEIVRILKQVFKIHEKNNKERLKRKDDEEKEMDIKYSQDDQLLNKIYDILHTLLIVNEYGFYVYFDEVIKGPVKELLTPKEAWQDQLFGLRIVNEVIEAVGLEWDKWYCDKDKIFINMIIEKMIQIIDSRPPAVVLEAAFRGIGLLGLHQGAIIKKYQSFPEFLKEIHFKDLKSSKLFQNLKKAVPRLEKFIEKQYSEDLEFLCVRWNASLTLQILRRELQIEEQVNTNVFVK</sequence>
<organism evidence="3 4">
    <name type="scientific">Artemia franciscana</name>
    <name type="common">Brine shrimp</name>
    <name type="synonym">Artemia sanfranciscana</name>
    <dbReference type="NCBI Taxonomy" id="6661"/>
    <lineage>
        <taxon>Eukaryota</taxon>
        <taxon>Metazoa</taxon>
        <taxon>Ecdysozoa</taxon>
        <taxon>Arthropoda</taxon>
        <taxon>Crustacea</taxon>
        <taxon>Branchiopoda</taxon>
        <taxon>Anostraca</taxon>
        <taxon>Artemiidae</taxon>
        <taxon>Artemia</taxon>
    </lineage>
</organism>
<evidence type="ECO:0000259" key="2">
    <source>
        <dbReference type="PROSITE" id="PS50053"/>
    </source>
</evidence>
<name>A0AA88HTZ2_ARTSF</name>
<comment type="caution">
    <text evidence="3">The sequence shown here is derived from an EMBL/GenBank/DDBJ whole genome shotgun (WGS) entry which is preliminary data.</text>
</comment>
<keyword evidence="4" id="KW-1185">Reference proteome</keyword>
<dbReference type="PRINTS" id="PR00348">
    <property type="entry name" value="UBIQUITIN"/>
</dbReference>
<dbReference type="Gene3D" id="3.10.20.90">
    <property type="entry name" value="Phosphatidylinositol 3-kinase Catalytic Subunit, Chain A, domain 1"/>
    <property type="match status" value="1"/>
</dbReference>
<dbReference type="Pfam" id="PF00240">
    <property type="entry name" value="ubiquitin"/>
    <property type="match status" value="1"/>
</dbReference>
<dbReference type="AlphaFoldDB" id="A0AA88HTZ2"/>